<dbReference type="EMBL" id="JAPESX010002685">
    <property type="protein sequence ID" value="KAJ8106903.1"/>
    <property type="molecule type" value="Genomic_DNA"/>
</dbReference>
<evidence type="ECO:0000313" key="2">
    <source>
        <dbReference type="Proteomes" id="UP001153334"/>
    </source>
</evidence>
<evidence type="ECO:0000313" key="1">
    <source>
        <dbReference type="EMBL" id="KAJ8106903.1"/>
    </source>
</evidence>
<keyword evidence="2" id="KW-1185">Reference proteome</keyword>
<comment type="caution">
    <text evidence="1">The sequence shown here is derived from an EMBL/GenBank/DDBJ whole genome shotgun (WGS) entry which is preliminary data.</text>
</comment>
<sequence>MRSMATPPNGEAPTSDIQILERNGKEYTEVKEGLGRILVPYVKPKPFEEVTKSVQQQQSVFYNPIQQFNRDLTILAIKAYREGLLSKSRPANTKNVAKRKRDKSSTGSPNPKKQQAQPVNNTDVSNGSQTSNVNAADEGTAMLDAKEKIGALGGDTGAPRATTNQPLPEITKELEARPKDAVQHDASRGPSFTILDALSATGLRALRYAQELPFVTSVTANDLTPSAVESIHRNVEHNGLESKIIVTLGDARAHMYSLLTEEVACGHERATHGGKNRSKGKRYNVIDLDPYGSAAPFLDAAVNAVRDDGGLLCVTCTDSSVWASNGYPEKAYSLYGGVPVKGFYSHEVGLRLILHAVATSAARYGLAIEPLLRNLQLKSSF</sequence>
<dbReference type="Proteomes" id="UP001153334">
    <property type="component" value="Unassembled WGS sequence"/>
</dbReference>
<organism evidence="1 2">
    <name type="scientific">Nemania bipapillata</name>
    <dbReference type="NCBI Taxonomy" id="110536"/>
    <lineage>
        <taxon>Eukaryota</taxon>
        <taxon>Fungi</taxon>
        <taxon>Dikarya</taxon>
        <taxon>Ascomycota</taxon>
        <taxon>Pezizomycotina</taxon>
        <taxon>Sordariomycetes</taxon>
        <taxon>Xylariomycetidae</taxon>
        <taxon>Xylariales</taxon>
        <taxon>Xylariaceae</taxon>
        <taxon>Nemania</taxon>
    </lineage>
</organism>
<accession>A0ACC2HVZ6</accession>
<reference evidence="1" key="1">
    <citation type="submission" date="2022-11" db="EMBL/GenBank/DDBJ databases">
        <title>Genome Sequence of Nemania bipapillata.</title>
        <authorList>
            <person name="Buettner E."/>
        </authorList>
    </citation>
    <scope>NUCLEOTIDE SEQUENCE</scope>
    <source>
        <strain evidence="1">CP14</strain>
    </source>
</reference>
<gene>
    <name evidence="1" type="ORF">ONZ43_g6904</name>
</gene>
<name>A0ACC2HVZ6_9PEZI</name>
<protein>
    <submittedName>
        <fullName evidence="1">Uncharacterized protein</fullName>
    </submittedName>
</protein>
<proteinExistence type="predicted"/>